<dbReference type="InterPro" id="IPR012337">
    <property type="entry name" value="RNaseH-like_sf"/>
</dbReference>
<name>A0A835MB11_9MAGN</name>
<dbReference type="SUPFAM" id="SSF53098">
    <property type="entry name" value="Ribonuclease H-like"/>
    <property type="match status" value="1"/>
</dbReference>
<gene>
    <name evidence="1" type="ORF">IFM89_030716</name>
</gene>
<protein>
    <submittedName>
        <fullName evidence="1">Uncharacterized protein</fullName>
    </submittedName>
</protein>
<proteinExistence type="predicted"/>
<sequence length="283" mass="32198">MPGGTLQFVVAALCNRVSIIEMCRPHDPEWSVFGTDKKEDEEYVPWEYLSDEEDQVIVQYVTVKELGDDELFSDILFYKRMLYGSTRMNGLNATGICLLARGILRMNADGAARGNLGIAGWGVVFRDHDGPKHGSAIQQGWQHIWVDTDSVAAKAFQAANKVLWKLRAQWNKIKHSRIWLHFPSSWGEVNFAADTSANKGVQLNKGSKQWWNHKSPFLKKGEFQLRRHWSYSEIAEPQSAHCCKQTDSQCPLKVYHKEEKCFVKHVVVMVILEAMSMLAGLTL</sequence>
<evidence type="ECO:0000313" key="2">
    <source>
        <dbReference type="Proteomes" id="UP000631114"/>
    </source>
</evidence>
<evidence type="ECO:0000313" key="1">
    <source>
        <dbReference type="EMBL" id="KAF9626048.1"/>
    </source>
</evidence>
<comment type="caution">
    <text evidence="1">The sequence shown here is derived from an EMBL/GenBank/DDBJ whole genome shotgun (WGS) entry which is preliminary data.</text>
</comment>
<organism evidence="1 2">
    <name type="scientific">Coptis chinensis</name>
    <dbReference type="NCBI Taxonomy" id="261450"/>
    <lineage>
        <taxon>Eukaryota</taxon>
        <taxon>Viridiplantae</taxon>
        <taxon>Streptophyta</taxon>
        <taxon>Embryophyta</taxon>
        <taxon>Tracheophyta</taxon>
        <taxon>Spermatophyta</taxon>
        <taxon>Magnoliopsida</taxon>
        <taxon>Ranunculales</taxon>
        <taxon>Ranunculaceae</taxon>
        <taxon>Coptidoideae</taxon>
        <taxon>Coptis</taxon>
    </lineage>
</organism>
<accession>A0A835MB11</accession>
<dbReference type="Proteomes" id="UP000631114">
    <property type="component" value="Unassembled WGS sequence"/>
</dbReference>
<dbReference type="AlphaFoldDB" id="A0A835MB11"/>
<dbReference type="EMBL" id="JADFTS010000001">
    <property type="protein sequence ID" value="KAF9626048.1"/>
    <property type="molecule type" value="Genomic_DNA"/>
</dbReference>
<reference evidence="1 2" key="1">
    <citation type="submission" date="2020-10" db="EMBL/GenBank/DDBJ databases">
        <title>The Coptis chinensis genome and diversification of protoberbering-type alkaloids.</title>
        <authorList>
            <person name="Wang B."/>
            <person name="Shu S."/>
            <person name="Song C."/>
            <person name="Liu Y."/>
        </authorList>
    </citation>
    <scope>NUCLEOTIDE SEQUENCE [LARGE SCALE GENOMIC DNA]</scope>
    <source>
        <strain evidence="1">HL-2020</strain>
        <tissue evidence="1">Leaf</tissue>
    </source>
</reference>
<keyword evidence="2" id="KW-1185">Reference proteome</keyword>